<gene>
    <name evidence="2" type="ORF">METZ01_LOCUS56633</name>
</gene>
<dbReference type="EMBL" id="UINC01003150">
    <property type="protein sequence ID" value="SVA03779.1"/>
    <property type="molecule type" value="Genomic_DNA"/>
</dbReference>
<feature type="transmembrane region" description="Helical" evidence="1">
    <location>
        <begin position="208"/>
        <end position="227"/>
    </location>
</feature>
<dbReference type="SUPFAM" id="SSF158682">
    <property type="entry name" value="TerB-like"/>
    <property type="match status" value="1"/>
</dbReference>
<feature type="transmembrane region" description="Helical" evidence="1">
    <location>
        <begin position="95"/>
        <end position="119"/>
    </location>
</feature>
<feature type="transmembrane region" description="Helical" evidence="1">
    <location>
        <begin position="59"/>
        <end position="75"/>
    </location>
</feature>
<evidence type="ECO:0000256" key="1">
    <source>
        <dbReference type="SAM" id="Phobius"/>
    </source>
</evidence>
<name>A0A381SK09_9ZZZZ</name>
<feature type="transmembrane region" description="Helical" evidence="1">
    <location>
        <begin position="360"/>
        <end position="379"/>
    </location>
</feature>
<keyword evidence="1" id="KW-0472">Membrane</keyword>
<sequence>MQNVGDYYVRMLTNIDLFKGETIGISIIFSWLGLFIMIYLFILASLILRARPSAAENRFMFLLLVAEGFKASFDWKYLYPFGPEMMPIFQNVRAVWYFFLILSLLLYVSVCAFYPVKFFGFMNNKKVRNNIYWILPIISFIIVFSIIRSNDGIGNAFGNMYYVKCLTSTQEQPIYESYPIQDTDYQTSCFDTPEYHPFAYFINESTPISILLVWSQVLFSFISLLFMKNAQKNLESSGSNMERAAEARAMFIGFTGKTIFQGMAVAFMIFLLAQFGRINLADVSIYLGQEYKVGIFMVGLYGFTLSILATALFQGVMFTYAILKNEILGIDQRLRSVFSNAIFAAIGGILLLVTSETMESLLGFGWIGSIIIGVPMIILRRPILTILNRMSGSLMPESLTKNDKTYLDAYELAIADGIITEKERGMLSFQAKTLGLSDDRLKFLESHFDDKIKT</sequence>
<dbReference type="AlphaFoldDB" id="A0A381SK09"/>
<organism evidence="2">
    <name type="scientific">marine metagenome</name>
    <dbReference type="NCBI Taxonomy" id="408172"/>
    <lineage>
        <taxon>unclassified sequences</taxon>
        <taxon>metagenomes</taxon>
        <taxon>ecological metagenomes</taxon>
    </lineage>
</organism>
<proteinExistence type="predicted"/>
<feature type="transmembrane region" description="Helical" evidence="1">
    <location>
        <begin position="293"/>
        <end position="322"/>
    </location>
</feature>
<evidence type="ECO:0000313" key="2">
    <source>
        <dbReference type="EMBL" id="SVA03779.1"/>
    </source>
</evidence>
<feature type="transmembrane region" description="Helical" evidence="1">
    <location>
        <begin position="334"/>
        <end position="354"/>
    </location>
</feature>
<reference evidence="2" key="1">
    <citation type="submission" date="2018-05" db="EMBL/GenBank/DDBJ databases">
        <authorList>
            <person name="Lanie J.A."/>
            <person name="Ng W.-L."/>
            <person name="Kazmierczak K.M."/>
            <person name="Andrzejewski T.M."/>
            <person name="Davidsen T.M."/>
            <person name="Wayne K.J."/>
            <person name="Tettelin H."/>
            <person name="Glass J.I."/>
            <person name="Rusch D."/>
            <person name="Podicherti R."/>
            <person name="Tsui H.-C.T."/>
            <person name="Winkler M.E."/>
        </authorList>
    </citation>
    <scope>NUCLEOTIDE SEQUENCE</scope>
</reference>
<feature type="transmembrane region" description="Helical" evidence="1">
    <location>
        <begin position="23"/>
        <end position="47"/>
    </location>
</feature>
<protein>
    <submittedName>
        <fullName evidence="2">Uncharacterized protein</fullName>
    </submittedName>
</protein>
<dbReference type="InterPro" id="IPR029024">
    <property type="entry name" value="TerB-like"/>
</dbReference>
<feature type="transmembrane region" description="Helical" evidence="1">
    <location>
        <begin position="248"/>
        <end position="273"/>
    </location>
</feature>
<keyword evidence="1" id="KW-0812">Transmembrane</keyword>
<feature type="transmembrane region" description="Helical" evidence="1">
    <location>
        <begin position="131"/>
        <end position="147"/>
    </location>
</feature>
<keyword evidence="1" id="KW-1133">Transmembrane helix</keyword>
<accession>A0A381SK09</accession>